<dbReference type="GO" id="GO:0005524">
    <property type="term" value="F:ATP binding"/>
    <property type="evidence" value="ECO:0007669"/>
    <property type="project" value="UniProtKB-KW"/>
</dbReference>
<dbReference type="Pfam" id="PF00271">
    <property type="entry name" value="Helicase_C"/>
    <property type="match status" value="1"/>
</dbReference>
<dbReference type="SMART" id="SM00490">
    <property type="entry name" value="HELICc"/>
    <property type="match status" value="1"/>
</dbReference>
<dbReference type="PROSITE" id="PS51192">
    <property type="entry name" value="HELICASE_ATP_BIND_1"/>
    <property type="match status" value="1"/>
</dbReference>
<feature type="domain" description="Helicase ATP-binding" evidence="6">
    <location>
        <begin position="787"/>
        <end position="955"/>
    </location>
</feature>
<dbReference type="FunFam" id="3.40.50.300:FF:001039">
    <property type="entry name" value="ATP-dependent RNA helicase DDX60"/>
    <property type="match status" value="1"/>
</dbReference>
<evidence type="ECO:0008006" key="10">
    <source>
        <dbReference type="Google" id="ProtNLM"/>
    </source>
</evidence>
<evidence type="ECO:0000313" key="9">
    <source>
        <dbReference type="Proteomes" id="UP000684084"/>
    </source>
</evidence>
<dbReference type="VEuPathDB" id="FungiDB:RhiirFUN_025494"/>
<dbReference type="EMBL" id="CAGKOT010000048">
    <property type="protein sequence ID" value="CAB5383211.1"/>
    <property type="molecule type" value="Genomic_DNA"/>
</dbReference>
<organism evidence="8 9">
    <name type="scientific">Rhizophagus irregularis</name>
    <dbReference type="NCBI Taxonomy" id="588596"/>
    <lineage>
        <taxon>Eukaryota</taxon>
        <taxon>Fungi</taxon>
        <taxon>Fungi incertae sedis</taxon>
        <taxon>Mucoromycota</taxon>
        <taxon>Glomeromycotina</taxon>
        <taxon>Glomeromycetes</taxon>
        <taxon>Glomerales</taxon>
        <taxon>Glomeraceae</taxon>
        <taxon>Rhizophagus</taxon>
    </lineage>
</organism>
<dbReference type="OrthoDB" id="2320933at2759"/>
<sequence length="1737" mass="201710">MNEEDNKNEHWLSEWCNKCRYKYIDLVGDFGGRELFVIEGDSLIFKFIYDPKTDLLNFGQTISGGQFLALTYSIENLLKKFKERECVFHIAFFDVHKSIWNNRPKLRIAREIIIDHLKSNTDISVIEFKDWWTEEWKNYLDNMQPSFILTGDGSTEHLEIKAEKDNYNDEEIDKSISKIATKNSLKLTIVLRAFMFFSLHDRDKPVALLPGMEFRDSRAHAYVFERGTNSNNEAQEKSSVIKILIMKALEVYDEKSNWFKGPVENFKLTTLNKDLLTSQECSYVWSIGGKRIALILLSLTGVLCNNNENRDFQYLAKIFLLHVILLDYLPLKLRAAQPVSNGNTIEAFLQNFYAYSAKVYRSEIFLQATQSIKRNNLYDFIDTRLFASLIQCRYEEVLNFNDLPNEIKQQFDACWNLLSRFCEKNGLNSLDIDYIEIFKENFQIENIEINSSSSVDNRETTLLSFKHEFFEEYFEDMNLKIPEDSNVKIDKCQYELIGNVQYEDVTHWHSTNPIIVTNRSDSHSHFNKSKNSFERKRSQKYARHLERCAASLNGTQGYYTQNIIVAKTIGKSSGVKKISTCAIKAKKKIEKGRLQNSLELSEKCLDKALEEILKVKNIKEKINLLDNKLEKKDKITHPFTMFRGQFKKLEFLMELWAEHCKTFNVKNDWIIPVEILHQVFYIVQNIPNYLDDKRKENLIEVLNRLKFTNCKNNLERNVKVSNENNENNENLPSFDFNLPEDSIDLSIEMSDARFQMLYAGHLMDRNTNSMDDPRVPFKPDDWQVEVLDVIDKNESALICCPTSSGKTFISFYAMEKVLRESDDGILVYVAPTKALVNQVTAEIYGRFKKNYKHGNKTTWGIYTREYRENHEKCQILVTVPQILEILVLSPQRISWARNIKRIIFDEVHMIGLDGEEHYDRLLLLSKSSPILALSATIGNPETFHKWIAKSKKIHGPPMRLIKSTKRFSDLQPYVYLPRFPLTLPSKTTVNSREQQQQSNNIILVNPLFSLSMNTLKEHGLPSDMTLVPSQCVQLWNVMKKHMGNNSPDGFDKLDPDIYFRDIGYIVKDDADRYEQELKKVFINYAKDDPTNKIIKSTIEELGTEVKNRFIELESTATDGLDVYGDKFPEVGIMPLLYELSAQDKLPAILFHFNREGCVELALQILKQLELGEEKKRANNPEYQNKKKDATCQKENHEKETKRKRDLKTKGNTTQCEYYSEIEGHDPDFTFINRKDQVTSEEFEKIIESARQKMGNNSKLLMALERGIGVHHSGLSKKYLSAVEILFRRRHLRVVIATGSLALGINMPCRTVVFVGDSNFLTALQYRQMSGRSGRRGFDPIGHVIFFGITLTKIKRLLMSELPSLSGHFPLTTTLVLRSFNLLNQCKNQNVNDYNYAKDIIKGLLGKSFFCLGKEYLSEQIKHHLRFSIEYLMRENLLDQNGNVINLSAMVSHLYYVEPSNFAFSNLFKHGVFHKICSKLRTNSSQEVMDELVLILSYLFNRVRLRKISRNLNTHSKYPSKVILPPLPEDVNYILKSHNERVLNIYTDYVITYARNNNSKLGPDNILPLTLTEIPFKSMDQALLKEDPLISKLESMAISFVARSPFIAMCSSLGDVFVDLEDLTNHTHSEIFLDLHSIPFIKTDENINAYIYDFFSHGQERALVEANGLRFGEVLQDLYDFRLILLTLVSSLRIRIQEISKKSELEKNLVEEEKLVLEGFERVLNRFDEKYSKSWKRK</sequence>
<name>A0A915ZMY6_9GLOM</name>
<reference evidence="8" key="1">
    <citation type="submission" date="2020-05" db="EMBL/GenBank/DDBJ databases">
        <authorList>
            <person name="Rincon C."/>
            <person name="Sanders R I."/>
            <person name="Robbins C."/>
            <person name="Chaturvedi A."/>
        </authorList>
    </citation>
    <scope>NUCLEOTIDE SEQUENCE</scope>
    <source>
        <strain evidence="8">CHB12</strain>
    </source>
</reference>
<evidence type="ECO:0000256" key="1">
    <source>
        <dbReference type="ARBA" id="ARBA00022741"/>
    </source>
</evidence>
<dbReference type="GO" id="GO:0016787">
    <property type="term" value="F:hydrolase activity"/>
    <property type="evidence" value="ECO:0007669"/>
    <property type="project" value="UniProtKB-KW"/>
</dbReference>
<feature type="region of interest" description="Disordered" evidence="5">
    <location>
        <begin position="1176"/>
        <end position="1207"/>
    </location>
</feature>
<evidence type="ECO:0000256" key="4">
    <source>
        <dbReference type="ARBA" id="ARBA00022840"/>
    </source>
</evidence>
<dbReference type="Pfam" id="PF23002">
    <property type="entry name" value="PIN-like_DDX60"/>
    <property type="match status" value="1"/>
</dbReference>
<dbReference type="InterPro" id="IPR059032">
    <property type="entry name" value="WHD_DDX60"/>
</dbReference>
<keyword evidence="1" id="KW-0547">Nucleotide-binding</keyword>
<evidence type="ECO:0000259" key="6">
    <source>
        <dbReference type="PROSITE" id="PS51192"/>
    </source>
</evidence>
<dbReference type="SMART" id="SM00487">
    <property type="entry name" value="DEXDc"/>
    <property type="match status" value="1"/>
</dbReference>
<keyword evidence="4" id="KW-0067">ATP-binding</keyword>
<dbReference type="InterPro" id="IPR052431">
    <property type="entry name" value="SKI2_subfamily_helicases"/>
</dbReference>
<dbReference type="InterPro" id="IPR011545">
    <property type="entry name" value="DEAD/DEAH_box_helicase_dom"/>
</dbReference>
<dbReference type="PANTHER" id="PTHR44533:SF4">
    <property type="entry name" value="DEAD_H RNA HELICASE, PUTATIVE-RELATED"/>
    <property type="match status" value="1"/>
</dbReference>
<feature type="compositionally biased region" description="Basic and acidic residues" evidence="5">
    <location>
        <begin position="1176"/>
        <end position="1202"/>
    </location>
</feature>
<feature type="domain" description="Helicase C-terminal" evidence="7">
    <location>
        <begin position="1213"/>
        <end position="1376"/>
    </location>
</feature>
<evidence type="ECO:0000256" key="3">
    <source>
        <dbReference type="ARBA" id="ARBA00022806"/>
    </source>
</evidence>
<dbReference type="InterPro" id="IPR014001">
    <property type="entry name" value="Helicase_ATP-bd"/>
</dbReference>
<dbReference type="GO" id="GO:0003676">
    <property type="term" value="F:nucleic acid binding"/>
    <property type="evidence" value="ECO:0007669"/>
    <property type="project" value="InterPro"/>
</dbReference>
<dbReference type="InterPro" id="IPR001650">
    <property type="entry name" value="Helicase_C-like"/>
</dbReference>
<dbReference type="GO" id="GO:0004386">
    <property type="term" value="F:helicase activity"/>
    <property type="evidence" value="ECO:0007669"/>
    <property type="project" value="UniProtKB-KW"/>
</dbReference>
<dbReference type="InterPro" id="IPR055124">
    <property type="entry name" value="PIN-like_DDX60"/>
</dbReference>
<keyword evidence="3" id="KW-0347">Helicase</keyword>
<accession>A0A915ZMY6</accession>
<dbReference type="Pfam" id="PF26076">
    <property type="entry name" value="WHD_DDX60"/>
    <property type="match status" value="1"/>
</dbReference>
<keyword evidence="2" id="KW-0378">Hydrolase</keyword>
<dbReference type="GO" id="GO:0005737">
    <property type="term" value="C:cytoplasm"/>
    <property type="evidence" value="ECO:0007669"/>
    <property type="project" value="TreeGrafter"/>
</dbReference>
<dbReference type="Proteomes" id="UP000684084">
    <property type="component" value="Unassembled WGS sequence"/>
</dbReference>
<dbReference type="PROSITE" id="PS51194">
    <property type="entry name" value="HELICASE_CTER"/>
    <property type="match status" value="1"/>
</dbReference>
<evidence type="ECO:0000259" key="7">
    <source>
        <dbReference type="PROSITE" id="PS51194"/>
    </source>
</evidence>
<dbReference type="Pfam" id="PF00270">
    <property type="entry name" value="DEAD"/>
    <property type="match status" value="1"/>
</dbReference>
<protein>
    <recommendedName>
        <fullName evidence="10">P-loop containing nucleoside triphosphate hydrolase protein</fullName>
    </recommendedName>
</protein>
<proteinExistence type="predicted"/>
<evidence type="ECO:0000256" key="2">
    <source>
        <dbReference type="ARBA" id="ARBA00022801"/>
    </source>
</evidence>
<gene>
    <name evidence="8" type="ORF">CHRIB12_LOCUS18303</name>
</gene>
<comment type="caution">
    <text evidence="8">The sequence shown here is derived from an EMBL/GenBank/DDBJ whole genome shotgun (WGS) entry which is preliminary data.</text>
</comment>
<evidence type="ECO:0000256" key="5">
    <source>
        <dbReference type="SAM" id="MobiDB-lite"/>
    </source>
</evidence>
<evidence type="ECO:0000313" key="8">
    <source>
        <dbReference type="EMBL" id="CAB5383211.1"/>
    </source>
</evidence>
<dbReference type="PANTHER" id="PTHR44533">
    <property type="entry name" value="DEAD/H RNA HELICASE, PUTATIVE-RELATED"/>
    <property type="match status" value="1"/>
</dbReference>